<keyword evidence="2" id="KW-0812">Transmembrane</keyword>
<feature type="region of interest" description="Disordered" evidence="1">
    <location>
        <begin position="399"/>
        <end position="421"/>
    </location>
</feature>
<reference evidence="3 4" key="1">
    <citation type="journal article" date="2015" name="Mol. Plant Microbe Interact.">
        <title>Genome, transcriptome, and functional analyses of Penicillium expansum provide new insights into secondary metabolism and pathogenicity.</title>
        <authorList>
            <person name="Ballester A.R."/>
            <person name="Marcet-Houben M."/>
            <person name="Levin E."/>
            <person name="Sela N."/>
            <person name="Selma-Lazaro C."/>
            <person name="Carmona L."/>
            <person name="Wisniewski M."/>
            <person name="Droby S."/>
            <person name="Gonzalez-Candelas L."/>
            <person name="Gabaldon T."/>
        </authorList>
    </citation>
    <scope>NUCLEOTIDE SEQUENCE [LARGE SCALE GENOMIC DNA]</scope>
    <source>
        <strain evidence="3 4">MD-8</strain>
    </source>
</reference>
<evidence type="ECO:0000313" key="4">
    <source>
        <dbReference type="Proteomes" id="UP000030143"/>
    </source>
</evidence>
<protein>
    <submittedName>
        <fullName evidence="3">Uncharacterized protein</fullName>
    </submittedName>
</protein>
<feature type="compositionally biased region" description="Polar residues" evidence="1">
    <location>
        <begin position="43"/>
        <end position="53"/>
    </location>
</feature>
<keyword evidence="2" id="KW-0472">Membrane</keyword>
<accession>A0A0A2JU09</accession>
<dbReference type="HOGENOM" id="CLU_025989_0_0_1"/>
<organism evidence="3 4">
    <name type="scientific">Penicillium expansum</name>
    <name type="common">Blue mold rot fungus</name>
    <dbReference type="NCBI Taxonomy" id="27334"/>
    <lineage>
        <taxon>Eukaryota</taxon>
        <taxon>Fungi</taxon>
        <taxon>Dikarya</taxon>
        <taxon>Ascomycota</taxon>
        <taxon>Pezizomycotina</taxon>
        <taxon>Eurotiomycetes</taxon>
        <taxon>Eurotiomycetidae</taxon>
        <taxon>Eurotiales</taxon>
        <taxon>Aspergillaceae</taxon>
        <taxon>Penicillium</taxon>
    </lineage>
</organism>
<evidence type="ECO:0000313" key="3">
    <source>
        <dbReference type="EMBL" id="KGO51082.1"/>
    </source>
</evidence>
<feature type="compositionally biased region" description="Polar residues" evidence="1">
    <location>
        <begin position="407"/>
        <end position="421"/>
    </location>
</feature>
<evidence type="ECO:0000256" key="1">
    <source>
        <dbReference type="SAM" id="MobiDB-lite"/>
    </source>
</evidence>
<sequence>MLSTSVDGATSKADDSLTTDPDIIKGPTESHVLSQVEQDEKGLSQQSGDTAEITNIGWGESPDAIEEPLVAGVSNEDLWMLIRRFDKVYVLSWLLDLLVPTMLAVLLALVVYPPCRSLMFPPAPISLVNKDTGGVQKPKAGILGSDDSITGAPEKFKGEAAEQEASNLVASVASVAVGSAVGKHDQGVPDDAPFEDDVPDAMDIVANTADAQSAAHGKVPTDSHDKTRQPMKQSVMEAANSSMQVIGDITDTYEKLGNALSATAPFPQLTPRLRLVALLGPALLASMMTSCYVFMKLSTLLVGLTFFGDPVIRRGVVYLNRRLPNWQKLIQLQNSLLKGIPTNAQLALTLLRIGEANASPLPPPPTSQDKVPSRPASLNQEEITLGATGEEIKQAALVKPEDHAQEAQASPEKSQKRTLGSSILGFFRGTTASGVESKRGVDRLRAAIGSHHAKNRVGVLRDRGKRITPSGPVVFDARCKGKRGTVIIDSTKEPPLLYFTTDTPQSGDAQLENRKNGSVLFTMPVTDIQEMRKLGGMGWKGKLVVGWALGGKEVVDGLLITGKKPGQSYQLTAMGTRNQLFNRLIAIDRQVWATC</sequence>
<keyword evidence="2" id="KW-1133">Transmembrane helix</keyword>
<dbReference type="Pfam" id="PF11696">
    <property type="entry name" value="DUF3292"/>
    <property type="match status" value="2"/>
</dbReference>
<comment type="caution">
    <text evidence="3">The sequence shown here is derived from an EMBL/GenBank/DDBJ whole genome shotgun (WGS) entry which is preliminary data.</text>
</comment>
<dbReference type="EMBL" id="JQFZ01000310">
    <property type="protein sequence ID" value="KGO51082.1"/>
    <property type="molecule type" value="Genomic_DNA"/>
</dbReference>
<dbReference type="AlphaFoldDB" id="A0A0A2JU09"/>
<dbReference type="PANTHER" id="PTHR38694">
    <property type="entry name" value="CONSERVED EXPRESSED PROTEIN"/>
    <property type="match status" value="1"/>
</dbReference>
<dbReference type="Proteomes" id="UP000030143">
    <property type="component" value="Unassembled WGS sequence"/>
</dbReference>
<dbReference type="STRING" id="27334.A0A0A2JU09"/>
<keyword evidence="4" id="KW-1185">Reference proteome</keyword>
<dbReference type="GeneID" id="27682317"/>
<dbReference type="RefSeq" id="XP_016594091.1">
    <property type="nucleotide sequence ID" value="XM_016746897.1"/>
</dbReference>
<feature type="region of interest" description="Disordered" evidence="1">
    <location>
        <begin position="358"/>
        <end position="377"/>
    </location>
</feature>
<dbReference type="VEuPathDB" id="FungiDB:PEXP_056770"/>
<feature type="region of interest" description="Disordered" evidence="1">
    <location>
        <begin position="1"/>
        <end position="59"/>
    </location>
</feature>
<gene>
    <name evidence="3" type="ORF">PEX2_096270</name>
</gene>
<evidence type="ECO:0000256" key="2">
    <source>
        <dbReference type="SAM" id="Phobius"/>
    </source>
</evidence>
<proteinExistence type="predicted"/>
<name>A0A0A2JU09_PENEN</name>
<dbReference type="InterPro" id="IPR021709">
    <property type="entry name" value="DUF3292"/>
</dbReference>
<dbReference type="PANTHER" id="PTHR38694:SF1">
    <property type="entry name" value="PEROXIN DOMAIN-CONTAINING PROTEIN"/>
    <property type="match status" value="1"/>
</dbReference>
<feature type="transmembrane region" description="Helical" evidence="2">
    <location>
        <begin position="88"/>
        <end position="112"/>
    </location>
</feature>